<keyword evidence="11" id="KW-0456">Lyase</keyword>
<evidence type="ECO:0000256" key="8">
    <source>
        <dbReference type="ARBA" id="ARBA00023014"/>
    </source>
</evidence>
<dbReference type="STRING" id="760192.Halhy_1976"/>
<organism evidence="14 15">
    <name type="scientific">Haliscomenobacter hydrossis (strain ATCC 27775 / DSM 1100 / LMG 10767 / O)</name>
    <dbReference type="NCBI Taxonomy" id="760192"/>
    <lineage>
        <taxon>Bacteria</taxon>
        <taxon>Pseudomonadati</taxon>
        <taxon>Bacteroidota</taxon>
        <taxon>Saprospiria</taxon>
        <taxon>Saprospirales</taxon>
        <taxon>Haliscomenobacteraceae</taxon>
        <taxon>Haliscomenobacter</taxon>
    </lineage>
</organism>
<dbReference type="InterPro" id="IPR058240">
    <property type="entry name" value="rSAM_sf"/>
</dbReference>
<evidence type="ECO:0000256" key="6">
    <source>
        <dbReference type="ARBA" id="ARBA00022741"/>
    </source>
</evidence>
<dbReference type="SUPFAM" id="SSF102114">
    <property type="entry name" value="Radical SAM enzymes"/>
    <property type="match status" value="1"/>
</dbReference>
<dbReference type="SFLD" id="SFLDG01386">
    <property type="entry name" value="main_SPASM_domain-containing"/>
    <property type="match status" value="1"/>
</dbReference>
<evidence type="ECO:0000256" key="1">
    <source>
        <dbReference type="ARBA" id="ARBA00001966"/>
    </source>
</evidence>
<keyword evidence="6" id="KW-0547">Nucleotide-binding</keyword>
<accession>F4L6L8</accession>
<dbReference type="GO" id="GO:0061799">
    <property type="term" value="F:cyclic pyranopterin monophosphate synthase activity"/>
    <property type="evidence" value="ECO:0007669"/>
    <property type="project" value="TreeGrafter"/>
</dbReference>
<evidence type="ECO:0000256" key="10">
    <source>
        <dbReference type="ARBA" id="ARBA00023150"/>
    </source>
</evidence>
<dbReference type="CDD" id="cd01335">
    <property type="entry name" value="Radical_SAM"/>
    <property type="match status" value="1"/>
</dbReference>
<dbReference type="InterPro" id="IPR050105">
    <property type="entry name" value="MoCo_biosynth_MoaA/MoaC"/>
</dbReference>
<feature type="domain" description="Radical SAM core" evidence="13">
    <location>
        <begin position="39"/>
        <end position="252"/>
    </location>
</feature>
<dbReference type="UniPathway" id="UPA00344"/>
<reference key="2">
    <citation type="submission" date="2011-04" db="EMBL/GenBank/DDBJ databases">
        <title>Complete sequence of chromosome of Haliscomenobacter hydrossis DSM 1100.</title>
        <authorList>
            <consortium name="US DOE Joint Genome Institute (JGI-PGF)"/>
            <person name="Lucas S."/>
            <person name="Han J."/>
            <person name="Lapidus A."/>
            <person name="Bruce D."/>
            <person name="Goodwin L."/>
            <person name="Pitluck S."/>
            <person name="Peters L."/>
            <person name="Kyrpides N."/>
            <person name="Mavromatis K."/>
            <person name="Ivanova N."/>
            <person name="Ovchinnikova G."/>
            <person name="Pagani I."/>
            <person name="Daligault H."/>
            <person name="Detter J.C."/>
            <person name="Han C."/>
            <person name="Land M."/>
            <person name="Hauser L."/>
            <person name="Markowitz V."/>
            <person name="Cheng J.-F."/>
            <person name="Hugenholtz P."/>
            <person name="Woyke T."/>
            <person name="Wu D."/>
            <person name="Verbarg S."/>
            <person name="Frueling A."/>
            <person name="Brambilla E."/>
            <person name="Klenk H.-P."/>
            <person name="Eisen J.A."/>
        </authorList>
    </citation>
    <scope>NUCLEOTIDE SEQUENCE</scope>
    <source>
        <strain>DSM 1100</strain>
    </source>
</reference>
<evidence type="ECO:0000256" key="12">
    <source>
        <dbReference type="ARBA" id="ARBA00048697"/>
    </source>
</evidence>
<evidence type="ECO:0000313" key="14">
    <source>
        <dbReference type="EMBL" id="AEE49861.1"/>
    </source>
</evidence>
<keyword evidence="5" id="KW-0479">Metal-binding</keyword>
<comment type="catalytic activity">
    <reaction evidence="12">
        <text>GTP + AH2 + S-adenosyl-L-methionine = (8S)-3',8-cyclo-7,8-dihydroguanosine 5'-triphosphate + 5'-deoxyadenosine + L-methionine + A + H(+)</text>
        <dbReference type="Rhea" id="RHEA:49576"/>
        <dbReference type="ChEBI" id="CHEBI:13193"/>
        <dbReference type="ChEBI" id="CHEBI:15378"/>
        <dbReference type="ChEBI" id="CHEBI:17319"/>
        <dbReference type="ChEBI" id="CHEBI:17499"/>
        <dbReference type="ChEBI" id="CHEBI:37565"/>
        <dbReference type="ChEBI" id="CHEBI:57844"/>
        <dbReference type="ChEBI" id="CHEBI:59789"/>
        <dbReference type="ChEBI" id="CHEBI:131766"/>
        <dbReference type="EC" id="4.1.99.22"/>
    </reaction>
</comment>
<evidence type="ECO:0000259" key="13">
    <source>
        <dbReference type="PROSITE" id="PS51918"/>
    </source>
</evidence>
<dbReference type="PANTHER" id="PTHR22960">
    <property type="entry name" value="MOLYBDOPTERIN COFACTOR SYNTHESIS PROTEIN A"/>
    <property type="match status" value="1"/>
</dbReference>
<keyword evidence="15" id="KW-1185">Reference proteome</keyword>
<evidence type="ECO:0000256" key="7">
    <source>
        <dbReference type="ARBA" id="ARBA00023004"/>
    </source>
</evidence>
<dbReference type="eggNOG" id="COG2896">
    <property type="taxonomic scope" value="Bacteria"/>
</dbReference>
<comment type="cofactor">
    <cofactor evidence="1">
        <name>[4Fe-4S] cluster</name>
        <dbReference type="ChEBI" id="CHEBI:49883"/>
    </cofactor>
</comment>
<evidence type="ECO:0000313" key="15">
    <source>
        <dbReference type="Proteomes" id="UP000008461"/>
    </source>
</evidence>
<dbReference type="InterPro" id="IPR007197">
    <property type="entry name" value="rSAM"/>
</dbReference>
<keyword evidence="7" id="KW-0408">Iron</keyword>
<dbReference type="KEGG" id="hhy:Halhy_1976"/>
<dbReference type="InterPro" id="IPR013483">
    <property type="entry name" value="MoaA"/>
</dbReference>
<dbReference type="Pfam" id="PF06463">
    <property type="entry name" value="Mob_synth_C"/>
    <property type="match status" value="1"/>
</dbReference>
<dbReference type="PROSITE" id="PS01305">
    <property type="entry name" value="MOAA_NIFB_PQQE"/>
    <property type="match status" value="1"/>
</dbReference>
<dbReference type="Pfam" id="PF04055">
    <property type="entry name" value="Radical_SAM"/>
    <property type="match status" value="1"/>
</dbReference>
<dbReference type="GO" id="GO:0006777">
    <property type="term" value="P:Mo-molybdopterin cofactor biosynthetic process"/>
    <property type="evidence" value="ECO:0007669"/>
    <property type="project" value="UniProtKB-KW"/>
</dbReference>
<dbReference type="SFLD" id="SFLDS00029">
    <property type="entry name" value="Radical_SAM"/>
    <property type="match status" value="1"/>
</dbReference>
<dbReference type="PROSITE" id="PS51918">
    <property type="entry name" value="RADICAL_SAM"/>
    <property type="match status" value="1"/>
</dbReference>
<keyword evidence="10" id="KW-0501">Molybdenum cofactor biosynthesis</keyword>
<dbReference type="GO" id="GO:0061798">
    <property type="term" value="F:GTP 3',8'-cyclase activity"/>
    <property type="evidence" value="ECO:0007669"/>
    <property type="project" value="UniProtKB-EC"/>
</dbReference>
<dbReference type="InterPro" id="IPR006638">
    <property type="entry name" value="Elp3/MiaA/NifB-like_rSAM"/>
</dbReference>
<evidence type="ECO:0000256" key="11">
    <source>
        <dbReference type="ARBA" id="ARBA00023239"/>
    </source>
</evidence>
<evidence type="ECO:0000256" key="2">
    <source>
        <dbReference type="ARBA" id="ARBA00012167"/>
    </source>
</evidence>
<dbReference type="GO" id="GO:0051539">
    <property type="term" value="F:4 iron, 4 sulfur cluster binding"/>
    <property type="evidence" value="ECO:0007669"/>
    <property type="project" value="UniProtKB-KW"/>
</dbReference>
<dbReference type="HOGENOM" id="CLU_009273_0_1_10"/>
<dbReference type="InterPro" id="IPR040064">
    <property type="entry name" value="MoaA-like"/>
</dbReference>
<dbReference type="InterPro" id="IPR013785">
    <property type="entry name" value="Aldolase_TIM"/>
</dbReference>
<evidence type="ECO:0000256" key="9">
    <source>
        <dbReference type="ARBA" id="ARBA00023134"/>
    </source>
</evidence>
<proteinExistence type="predicted"/>
<dbReference type="Proteomes" id="UP000008461">
    <property type="component" value="Chromosome"/>
</dbReference>
<gene>
    <name evidence="14" type="ordered locus">Halhy_1976</name>
</gene>
<dbReference type="CDD" id="cd21117">
    <property type="entry name" value="Twitch_MoaA"/>
    <property type="match status" value="1"/>
</dbReference>
<dbReference type="InterPro" id="IPR000385">
    <property type="entry name" value="MoaA_NifB_PqqE_Fe-S-bd_CS"/>
</dbReference>
<dbReference type="EMBL" id="CP002691">
    <property type="protein sequence ID" value="AEE49861.1"/>
    <property type="molecule type" value="Genomic_DNA"/>
</dbReference>
<keyword evidence="9" id="KW-0342">GTP-binding</keyword>
<evidence type="ECO:0000256" key="3">
    <source>
        <dbReference type="ARBA" id="ARBA00022485"/>
    </source>
</evidence>
<sequence length="363" mass="41160">MVAELVTERSRSVTEVPVFEPPNPRTLEPPNPLSMLYDNHGRKINYVRLAVTDRCNLRCFYCMPEEGITYVDKHDLLSYEEMTRLVQLLVDMGIDKVRITGGEPFVRRDMMDFLRHISQIPGLRQINITTNGTTTAPLVPELKAIGIKSVNLSMDTLDPDRFFEITRRNVFKEVMNTFHALLEHGITTKINAVVMDGKNIDDLIPMAELTKNHPVSVRFIEEMPFNGEGSHYPVLNWDHRRILEHLRGAFPNLEKLPDPPNSTSYNYQIPGFKGDIGIIAAYTRTFCGTCNRIRITPQGGLKTCLYDSGVFNVRDLMREGASNEQIRDTFLVALGNRAKDGWEAEKNRNFGLPVTESMSTIGG</sequence>
<dbReference type="Gene3D" id="3.20.20.70">
    <property type="entry name" value="Aldolase class I"/>
    <property type="match status" value="1"/>
</dbReference>
<dbReference type="GO" id="GO:0046872">
    <property type="term" value="F:metal ion binding"/>
    <property type="evidence" value="ECO:0007669"/>
    <property type="project" value="UniProtKB-KW"/>
</dbReference>
<keyword evidence="4" id="KW-0949">S-adenosyl-L-methionine</keyword>
<dbReference type="GO" id="GO:0005525">
    <property type="term" value="F:GTP binding"/>
    <property type="evidence" value="ECO:0007669"/>
    <property type="project" value="UniProtKB-KW"/>
</dbReference>
<dbReference type="SFLD" id="SFLDG01067">
    <property type="entry name" value="SPASM/twitch_domain_containing"/>
    <property type="match status" value="1"/>
</dbReference>
<keyword evidence="8" id="KW-0411">Iron-sulfur</keyword>
<dbReference type="SMART" id="SM00729">
    <property type="entry name" value="Elp3"/>
    <property type="match status" value="1"/>
</dbReference>
<name>F4L6L8_HALH1</name>
<dbReference type="PANTHER" id="PTHR22960:SF0">
    <property type="entry name" value="MOLYBDENUM COFACTOR BIOSYNTHESIS PROTEIN 1"/>
    <property type="match status" value="1"/>
</dbReference>
<dbReference type="NCBIfam" id="TIGR02666">
    <property type="entry name" value="moaA"/>
    <property type="match status" value="1"/>
</dbReference>
<dbReference type="AlphaFoldDB" id="F4L6L8"/>
<evidence type="ECO:0000256" key="5">
    <source>
        <dbReference type="ARBA" id="ARBA00022723"/>
    </source>
</evidence>
<keyword evidence="3" id="KW-0004">4Fe-4S</keyword>
<dbReference type="EC" id="4.1.99.22" evidence="2"/>
<protein>
    <recommendedName>
        <fullName evidence="2">GTP 3',8-cyclase</fullName>
        <ecNumber evidence="2">4.1.99.22</ecNumber>
    </recommendedName>
</protein>
<dbReference type="SFLD" id="SFLDG01383">
    <property type="entry name" value="cyclic_pyranopterin_phosphate"/>
    <property type="match status" value="1"/>
</dbReference>
<dbReference type="InterPro" id="IPR010505">
    <property type="entry name" value="MoaA_twitch"/>
</dbReference>
<evidence type="ECO:0000256" key="4">
    <source>
        <dbReference type="ARBA" id="ARBA00022691"/>
    </source>
</evidence>
<reference evidence="14 15" key="1">
    <citation type="journal article" date="2011" name="Stand. Genomic Sci.">
        <title>Complete genome sequence of Haliscomenobacter hydrossis type strain (O).</title>
        <authorList>
            <consortium name="US DOE Joint Genome Institute (JGI-PGF)"/>
            <person name="Daligault H."/>
            <person name="Lapidus A."/>
            <person name="Zeytun A."/>
            <person name="Nolan M."/>
            <person name="Lucas S."/>
            <person name="Del Rio T.G."/>
            <person name="Tice H."/>
            <person name="Cheng J.F."/>
            <person name="Tapia R."/>
            <person name="Han C."/>
            <person name="Goodwin L."/>
            <person name="Pitluck S."/>
            <person name="Liolios K."/>
            <person name="Pagani I."/>
            <person name="Ivanova N."/>
            <person name="Huntemann M."/>
            <person name="Mavromatis K."/>
            <person name="Mikhailova N."/>
            <person name="Pati A."/>
            <person name="Chen A."/>
            <person name="Palaniappan K."/>
            <person name="Land M."/>
            <person name="Hauser L."/>
            <person name="Brambilla E.M."/>
            <person name="Rohde M."/>
            <person name="Verbarg S."/>
            <person name="Goker M."/>
            <person name="Bristow J."/>
            <person name="Eisen J.A."/>
            <person name="Markowitz V."/>
            <person name="Hugenholtz P."/>
            <person name="Kyrpides N.C."/>
            <person name="Klenk H.P."/>
            <person name="Woyke T."/>
        </authorList>
    </citation>
    <scope>NUCLEOTIDE SEQUENCE [LARGE SCALE GENOMIC DNA]</scope>
    <source>
        <strain evidence="15">ATCC 27775 / DSM 1100 / LMG 10767 / O</strain>
    </source>
</reference>